<keyword evidence="2" id="KW-0472">Membrane</keyword>
<feature type="region of interest" description="Disordered" evidence="1">
    <location>
        <begin position="676"/>
        <end position="702"/>
    </location>
</feature>
<protein>
    <recommendedName>
        <fullName evidence="4">Htaa domain-containing protein</fullName>
    </recommendedName>
</protein>
<dbReference type="Pfam" id="PF04213">
    <property type="entry name" value="HtaA"/>
    <property type="match status" value="2"/>
</dbReference>
<feature type="region of interest" description="Disordered" evidence="1">
    <location>
        <begin position="152"/>
        <end position="239"/>
    </location>
</feature>
<evidence type="ECO:0000313" key="5">
    <source>
        <dbReference type="EMBL" id="KGF20993.1"/>
    </source>
</evidence>
<feature type="signal peptide" evidence="3">
    <location>
        <begin position="1"/>
        <end position="20"/>
    </location>
</feature>
<reference evidence="5 6" key="1">
    <citation type="submission" date="2014-07" db="EMBL/GenBank/DDBJ databases">
        <authorList>
            <person name="McCorrison J."/>
            <person name="Sanka R."/>
            <person name="Torralba M."/>
            <person name="Gillis M."/>
            <person name="Haft D.H."/>
            <person name="Methe B."/>
            <person name="Sutton G."/>
            <person name="Nelson K.E."/>
        </authorList>
    </citation>
    <scope>NUCLEOTIDE SEQUENCE [LARGE SCALE GENOMIC DNA]</scope>
    <source>
        <strain evidence="5 6">DNF00011</strain>
    </source>
</reference>
<feature type="compositionally biased region" description="Low complexity" evidence="1">
    <location>
        <begin position="455"/>
        <end position="484"/>
    </location>
</feature>
<feature type="compositionally biased region" description="Pro residues" evidence="1">
    <location>
        <begin position="170"/>
        <end position="216"/>
    </location>
</feature>
<dbReference type="EMBL" id="JRNH01000009">
    <property type="protein sequence ID" value="KGF20993.1"/>
    <property type="molecule type" value="Genomic_DNA"/>
</dbReference>
<feature type="compositionally biased region" description="Basic and acidic residues" evidence="1">
    <location>
        <begin position="152"/>
        <end position="167"/>
    </location>
</feature>
<feature type="transmembrane region" description="Helical" evidence="2">
    <location>
        <begin position="714"/>
        <end position="734"/>
    </location>
</feature>
<feature type="domain" description="Htaa" evidence="4">
    <location>
        <begin position="509"/>
        <end position="660"/>
    </location>
</feature>
<feature type="compositionally biased region" description="Pro residues" evidence="1">
    <location>
        <begin position="406"/>
        <end position="420"/>
    </location>
</feature>
<feature type="chain" id="PRO_5001922617" description="Htaa domain-containing protein" evidence="3">
    <location>
        <begin position="21"/>
        <end position="744"/>
    </location>
</feature>
<dbReference type="Proteomes" id="UP000053528">
    <property type="component" value="Unassembled WGS sequence"/>
</dbReference>
<keyword evidence="3" id="KW-0732">Signal</keyword>
<feature type="domain" description="Htaa" evidence="4">
    <location>
        <begin position="236"/>
        <end position="395"/>
    </location>
</feature>
<evidence type="ECO:0000313" key="6">
    <source>
        <dbReference type="Proteomes" id="UP000053528"/>
    </source>
</evidence>
<dbReference type="InterPro" id="IPR007331">
    <property type="entry name" value="Htaa"/>
</dbReference>
<feature type="compositionally biased region" description="Basic and acidic residues" evidence="1">
    <location>
        <begin position="421"/>
        <end position="437"/>
    </location>
</feature>
<comment type="caution">
    <text evidence="5">The sequence shown here is derived from an EMBL/GenBank/DDBJ whole genome shotgun (WGS) entry which is preliminary data.</text>
</comment>
<evidence type="ECO:0000259" key="4">
    <source>
        <dbReference type="Pfam" id="PF04213"/>
    </source>
</evidence>
<evidence type="ECO:0000256" key="1">
    <source>
        <dbReference type="SAM" id="MobiDB-lite"/>
    </source>
</evidence>
<dbReference type="PRINTS" id="PR01217">
    <property type="entry name" value="PRICHEXTENSN"/>
</dbReference>
<accession>A0A095YFF3</accession>
<feature type="compositionally biased region" description="Low complexity" evidence="1">
    <location>
        <begin position="217"/>
        <end position="226"/>
    </location>
</feature>
<organism evidence="5 6">
    <name type="scientific">Pseudoglutamicibacter albus DNF00011</name>
    <dbReference type="NCBI Taxonomy" id="1401063"/>
    <lineage>
        <taxon>Bacteria</taxon>
        <taxon>Bacillati</taxon>
        <taxon>Actinomycetota</taxon>
        <taxon>Actinomycetes</taxon>
        <taxon>Micrococcales</taxon>
        <taxon>Micrococcaceae</taxon>
        <taxon>Pseudoglutamicibacter</taxon>
    </lineage>
</organism>
<proteinExistence type="predicted"/>
<feature type="region of interest" description="Disordered" evidence="1">
    <location>
        <begin position="402"/>
        <end position="511"/>
    </location>
</feature>
<keyword evidence="2" id="KW-0812">Transmembrane</keyword>
<dbReference type="PANTHER" id="PTHR24216:SF65">
    <property type="entry name" value="PAXILLIN-LIKE PROTEIN 1"/>
    <property type="match status" value="1"/>
</dbReference>
<sequence>MLSFALAGAMASVPVATAHADTGSAAETKPTITVTPAPAEGGEVTVTGKNFYRGDDKGAATAGIYLGYGPSDAAGFYQGGSQNPVWIAAGKKDEDTARGRTAPLNADGSFSVKVDVPAQSQQNLSFFTSKGHGKGMRDTSQDAKAPITYLEKAEPQPERPQPEKPEPEQPEPQPEKPAPQPQPEKPQPQPKPQPTPEQPKPEQPQPKPAQPKPAQPKPEQTKPQPRAAKKPAGKGGQLEWGVKESFRKYVVGRIAKGSVVTGGGAAQKPNNGTFTFPNGKGAYKNGKGTVTFDGTVTFKGHGGQMNLTMSKFAVNFTSGTTAQLIMTVKAPKTSVTEAVDLKNARVANLTFPKNAVKVKNGKLSLSNARAKLTKDGAIAMAGFYEPGTEMDPVSIKAALITGNKPAPLPAPQKPKPAPKPAPEKSKPAPKPAPEKPKPGPKPAPQKPSVDVQTPGSQGLQVQGTQTQGAQAQGSDTQSSGAQGTEAGQGKSPAAPICRIEKTPGTPGASTLSWGVKSSFRNYVTGGIAKGSISAGNGAARTADGFTWGAGSGALTSNSGTVSFPGSVHFTGHKGILDTTISGLRVKVTGPGKGQLIANVKSQSMEGKDLSGNNIVFATLSFSGDASKGIKNATVTLTKEGAAGFAGFYEAGLVLDPLTVTVGSAGTVEKEICTDPVTGEVVSPDGTNTPGAGNGPAGAGSTSGSAGGQLAATGFGNATLAGTAGLLALIGLVVMRGVSRKDSAA</sequence>
<keyword evidence="2" id="KW-1133">Transmembrane helix</keyword>
<evidence type="ECO:0000256" key="2">
    <source>
        <dbReference type="SAM" id="Phobius"/>
    </source>
</evidence>
<gene>
    <name evidence="5" type="ORF">HMPREF2128_02965</name>
</gene>
<name>A0A095YFF3_9MICC</name>
<feature type="region of interest" description="Disordered" evidence="1">
    <location>
        <begin position="19"/>
        <end position="40"/>
    </location>
</feature>
<dbReference type="AlphaFoldDB" id="A0A095YFF3"/>
<dbReference type="PANTHER" id="PTHR24216">
    <property type="entry name" value="PAXILLIN-RELATED"/>
    <property type="match status" value="1"/>
</dbReference>
<evidence type="ECO:0000256" key="3">
    <source>
        <dbReference type="SAM" id="SignalP"/>
    </source>
</evidence>